<dbReference type="RefSeq" id="WP_162287635.1">
    <property type="nucleotide sequence ID" value="NZ_LT859958.1"/>
</dbReference>
<dbReference type="InterPro" id="IPR012938">
    <property type="entry name" value="Glc/Sorbosone_DH"/>
</dbReference>
<name>A0A1Y6K2J1_9CHLR</name>
<proteinExistence type="predicted"/>
<evidence type="ECO:0000259" key="1">
    <source>
        <dbReference type="Pfam" id="PF07995"/>
    </source>
</evidence>
<sequence length="431" mass="46863">MIKPFSLSKTGMAIAFILITAVVGTGIFSLLLPQLPAFAQDESNLPEISPLLVAAGLERPVGIAHAADGSGRLFIVEQQGQILILEAQRVETSFLDIRDRVASPASGGGNEQGLLGLAFPPDYAEKGYFYVYYTMRTGDNVLSRFFTTENPNLADPNSEEQILTFPHPQYQNHNGGQLAFGPDGYLYIGVGDGGSGGDPFGNAQNPASLNGKLLRIDVEMETSIYKPGSGSNTIIWDFNCLNGAGINYPSAYLIPADNPFRDDPEYRPEIWALGLRNPWRFSFDRENGDLYIADVGQDRWEEINYQPAGSGGGQNYGWNILEGKECYGSVSCDPDGLILPVHVYPNSSSPNCSITGGYVYRGDEIPALEGVYIFGDFCSGSIWGLQRDGDTWKQALLTSTSFMISAFGEDEQGEIYIADMIGGGIYKLNLK</sequence>
<dbReference type="Pfam" id="PF07995">
    <property type="entry name" value="GSDH"/>
    <property type="match status" value="2"/>
</dbReference>
<dbReference type="InterPro" id="IPR011042">
    <property type="entry name" value="6-blade_b-propeller_TolB-like"/>
</dbReference>
<dbReference type="InterPro" id="IPR011041">
    <property type="entry name" value="Quinoprot_gluc/sorb_DH_b-prop"/>
</dbReference>
<accession>A0A1Y6K2J1</accession>
<keyword evidence="3" id="KW-1185">Reference proteome</keyword>
<dbReference type="Gene3D" id="2.120.10.30">
    <property type="entry name" value="TolB, C-terminal domain"/>
    <property type="match status" value="1"/>
</dbReference>
<reference evidence="3" key="1">
    <citation type="submission" date="2017-05" db="EMBL/GenBank/DDBJ databases">
        <authorList>
            <person name="Kirkegaard R."/>
            <person name="Mcilroy J S."/>
        </authorList>
    </citation>
    <scope>NUCLEOTIDE SEQUENCE [LARGE SCALE GENOMIC DNA]</scope>
</reference>
<dbReference type="PANTHER" id="PTHR19328">
    <property type="entry name" value="HEDGEHOG-INTERACTING PROTEIN"/>
    <property type="match status" value="1"/>
</dbReference>
<dbReference type="PANTHER" id="PTHR19328:SF75">
    <property type="entry name" value="ALDOSE SUGAR DEHYDROGENASE YLII"/>
    <property type="match status" value="1"/>
</dbReference>
<dbReference type="KEGG" id="abat:CFX1CAM_0022"/>
<organism evidence="2 3">
    <name type="scientific">Candidatus Brevifilum fermentans</name>
    <dbReference type="NCBI Taxonomy" id="1986204"/>
    <lineage>
        <taxon>Bacteria</taxon>
        <taxon>Bacillati</taxon>
        <taxon>Chloroflexota</taxon>
        <taxon>Anaerolineae</taxon>
        <taxon>Anaerolineales</taxon>
        <taxon>Anaerolineaceae</taxon>
        <taxon>Candidatus Brevifilum</taxon>
    </lineage>
</organism>
<feature type="domain" description="Glucose/Sorbosone dehydrogenase" evidence="1">
    <location>
        <begin position="57"/>
        <end position="219"/>
    </location>
</feature>
<feature type="domain" description="Glucose/Sorbosone dehydrogenase" evidence="1">
    <location>
        <begin position="254"/>
        <end position="418"/>
    </location>
</feature>
<evidence type="ECO:0000313" key="3">
    <source>
        <dbReference type="Proteomes" id="UP000195514"/>
    </source>
</evidence>
<dbReference type="Proteomes" id="UP000195514">
    <property type="component" value="Chromosome I"/>
</dbReference>
<protein>
    <recommendedName>
        <fullName evidence="1">Glucose/Sorbosone dehydrogenase domain-containing protein</fullName>
    </recommendedName>
</protein>
<gene>
    <name evidence="2" type="ORF">CFX1CAM_0022</name>
</gene>
<evidence type="ECO:0000313" key="2">
    <source>
        <dbReference type="EMBL" id="SMX53088.1"/>
    </source>
</evidence>
<dbReference type="SUPFAM" id="SSF50952">
    <property type="entry name" value="Soluble quinoprotein glucose dehydrogenase"/>
    <property type="match status" value="1"/>
</dbReference>
<dbReference type="AlphaFoldDB" id="A0A1Y6K2J1"/>
<dbReference type="EMBL" id="LT859958">
    <property type="protein sequence ID" value="SMX53088.1"/>
    <property type="molecule type" value="Genomic_DNA"/>
</dbReference>